<organism evidence="4">
    <name type="scientific">Gongylonema pulchrum</name>
    <dbReference type="NCBI Taxonomy" id="637853"/>
    <lineage>
        <taxon>Eukaryota</taxon>
        <taxon>Metazoa</taxon>
        <taxon>Ecdysozoa</taxon>
        <taxon>Nematoda</taxon>
        <taxon>Chromadorea</taxon>
        <taxon>Rhabditida</taxon>
        <taxon>Spirurina</taxon>
        <taxon>Spiruromorpha</taxon>
        <taxon>Spiruroidea</taxon>
        <taxon>Gongylonematidae</taxon>
        <taxon>Gongylonema</taxon>
    </lineage>
</organism>
<reference evidence="2 3" key="2">
    <citation type="submission" date="2018-11" db="EMBL/GenBank/DDBJ databases">
        <authorList>
            <consortium name="Pathogen Informatics"/>
        </authorList>
    </citation>
    <scope>NUCLEOTIDE SEQUENCE [LARGE SCALE GENOMIC DNA]</scope>
</reference>
<reference evidence="4" key="1">
    <citation type="submission" date="2016-06" db="UniProtKB">
        <authorList>
            <consortium name="WormBaseParasite"/>
        </authorList>
    </citation>
    <scope>IDENTIFICATION</scope>
</reference>
<evidence type="ECO:0000313" key="3">
    <source>
        <dbReference type="Proteomes" id="UP000271098"/>
    </source>
</evidence>
<protein>
    <submittedName>
        <fullName evidence="2 4">Uncharacterized protein</fullName>
    </submittedName>
</protein>
<evidence type="ECO:0000256" key="1">
    <source>
        <dbReference type="SAM" id="MobiDB-lite"/>
    </source>
</evidence>
<sequence length="159" mass="17362">MTTRNNPAALPVIDATSPQQTPARVINKPKSVVRPMLKQNQPLSSAAGVQASCSLKIQRLRLIQRLRFAANYSFLDNKAKSGRVASEPSYISRKLAKPLRPSPTSKAAAATAPVRTRTAVRASSPSTVEDLTFGTEKPKRRHTDVPRKASTLFYHTLDA</sequence>
<evidence type="ECO:0000313" key="2">
    <source>
        <dbReference type="EMBL" id="VDN30089.1"/>
    </source>
</evidence>
<dbReference type="Proteomes" id="UP000271098">
    <property type="component" value="Unassembled WGS sequence"/>
</dbReference>
<evidence type="ECO:0000313" key="4">
    <source>
        <dbReference type="WBParaSite" id="GPUH_0001761501-mRNA-1"/>
    </source>
</evidence>
<dbReference type="AlphaFoldDB" id="A0A183E9F2"/>
<name>A0A183E9F2_9BILA</name>
<dbReference type="WBParaSite" id="GPUH_0001761501-mRNA-1">
    <property type="protein sequence ID" value="GPUH_0001761501-mRNA-1"/>
    <property type="gene ID" value="GPUH_0001761501"/>
</dbReference>
<gene>
    <name evidence="2" type="ORF">GPUH_LOCUS17592</name>
</gene>
<keyword evidence="3" id="KW-1185">Reference proteome</keyword>
<accession>A0A183E9F2</accession>
<dbReference type="OrthoDB" id="5870277at2759"/>
<dbReference type="EMBL" id="UYRT01085393">
    <property type="protein sequence ID" value="VDN30089.1"/>
    <property type="molecule type" value="Genomic_DNA"/>
</dbReference>
<feature type="region of interest" description="Disordered" evidence="1">
    <location>
        <begin position="95"/>
        <end position="148"/>
    </location>
</feature>
<proteinExistence type="predicted"/>
<feature type="compositionally biased region" description="Low complexity" evidence="1">
    <location>
        <begin position="102"/>
        <end position="123"/>
    </location>
</feature>